<feature type="domain" description="Activator of Hsp90 ATPase homologue 1/2-like C-terminal" evidence="2">
    <location>
        <begin position="16"/>
        <end position="143"/>
    </location>
</feature>
<dbReference type="Pfam" id="PF08327">
    <property type="entry name" value="AHSA1"/>
    <property type="match status" value="1"/>
</dbReference>
<dbReference type="CDD" id="cd07814">
    <property type="entry name" value="SRPBCC_CalC_Aha1-like"/>
    <property type="match status" value="1"/>
</dbReference>
<evidence type="ECO:0000259" key="2">
    <source>
        <dbReference type="Pfam" id="PF08327"/>
    </source>
</evidence>
<evidence type="ECO:0000256" key="1">
    <source>
        <dbReference type="ARBA" id="ARBA00006817"/>
    </source>
</evidence>
<keyword evidence="7" id="KW-1185">Reference proteome</keyword>
<dbReference type="EMBL" id="BBNR01000009">
    <property type="protein sequence ID" value="GAL67382.1"/>
    <property type="molecule type" value="Genomic_DNA"/>
</dbReference>
<dbReference type="eggNOG" id="COG3832">
    <property type="taxonomic scope" value="Bacteria"/>
</dbReference>
<evidence type="ECO:0000313" key="6">
    <source>
        <dbReference type="Proteomes" id="UP000029646"/>
    </source>
</evidence>
<name>A0A090W204_9FLAO</name>
<protein>
    <recommendedName>
        <fullName evidence="2">Activator of Hsp90 ATPase homologue 1/2-like C-terminal domain-containing protein</fullName>
    </recommendedName>
</protein>
<reference evidence="7" key="1">
    <citation type="journal article" date="2014" name="Genome Announc.">
        <title>Draft Genome Sequence of Marine Flavobacterium Jejuia pallidilutea Strain 11shimoA1 and Pigmentation Mutants.</title>
        <authorList>
            <person name="Takatani N."/>
            <person name="Nakanishi M."/>
            <person name="Meirelles P."/>
            <person name="Mino S."/>
            <person name="Suda W."/>
            <person name="Oshima K."/>
            <person name="Hattori M."/>
            <person name="Ohkuma M."/>
            <person name="Hosokawa M."/>
            <person name="Miyashita K."/>
            <person name="Thompson F.L."/>
            <person name="Niwa A."/>
            <person name="Sawabe T."/>
            <person name="Sawabe T."/>
        </authorList>
    </citation>
    <scope>NUCLEOTIDE SEQUENCE [LARGE SCALE GENOMIC DNA]</scope>
    <source>
        <strain evidence="7">JCM 19538</strain>
    </source>
</reference>
<dbReference type="SUPFAM" id="SSF55961">
    <property type="entry name" value="Bet v1-like"/>
    <property type="match status" value="1"/>
</dbReference>
<dbReference type="EMBL" id="BBNY01000068">
    <property type="protein sequence ID" value="GAL90098.1"/>
    <property type="molecule type" value="Genomic_DNA"/>
</dbReference>
<organism evidence="4 6">
    <name type="scientific">Jejuia pallidilutea</name>
    <dbReference type="NCBI Taxonomy" id="504487"/>
    <lineage>
        <taxon>Bacteria</taxon>
        <taxon>Pseudomonadati</taxon>
        <taxon>Bacteroidota</taxon>
        <taxon>Flavobacteriia</taxon>
        <taxon>Flavobacteriales</taxon>
        <taxon>Flavobacteriaceae</taxon>
        <taxon>Jejuia</taxon>
    </lineage>
</organism>
<comment type="similarity">
    <text evidence="1">Belongs to the AHA1 family.</text>
</comment>
<sequence>MKNWDTFTKKILINKPIEEVYRCWSTKSKIETWFLEKANFTSNNGQREPDELVQKGDKFYWKWNNWDITEKGEILEANGKDSIAFTFGSGGNVHIRLKPMSSNTEITLVQNEIPTDENSKMNIYVGCITGWTFWLTNLKAYLEYGITLHSKGLKQEDTTDLVNS</sequence>
<evidence type="ECO:0000313" key="7">
    <source>
        <dbReference type="Proteomes" id="UP000030184"/>
    </source>
</evidence>
<dbReference type="Proteomes" id="UP000029641">
    <property type="component" value="Unassembled WGS sequence"/>
</dbReference>
<gene>
    <name evidence="3" type="ORF">JCM19301_2734</name>
    <name evidence="4" type="ORF">JCM19302_2911</name>
    <name evidence="5" type="ORF">JCM19538_839</name>
</gene>
<proteinExistence type="inferred from homology"/>
<dbReference type="OrthoDB" id="9800631at2"/>
<dbReference type="EMBL" id="BBNS01000009">
    <property type="protein sequence ID" value="GAL70956.1"/>
    <property type="molecule type" value="Genomic_DNA"/>
</dbReference>
<dbReference type="Proteomes" id="UP000029646">
    <property type="component" value="Unassembled WGS sequence"/>
</dbReference>
<dbReference type="Gene3D" id="3.30.530.20">
    <property type="match status" value="1"/>
</dbReference>
<dbReference type="InterPro" id="IPR013538">
    <property type="entry name" value="ASHA1/2-like_C"/>
</dbReference>
<dbReference type="AlphaFoldDB" id="A0A090W204"/>
<dbReference type="RefSeq" id="WP_042243936.1">
    <property type="nucleotide sequence ID" value="NZ_BBNR01000009.1"/>
</dbReference>
<dbReference type="Proteomes" id="UP000030184">
    <property type="component" value="Unassembled WGS sequence"/>
</dbReference>
<accession>A0A090W204</accession>
<comment type="caution">
    <text evidence="4">The sequence shown here is derived from an EMBL/GenBank/DDBJ whole genome shotgun (WGS) entry which is preliminary data.</text>
</comment>
<evidence type="ECO:0000313" key="3">
    <source>
        <dbReference type="EMBL" id="GAL67382.1"/>
    </source>
</evidence>
<evidence type="ECO:0000313" key="5">
    <source>
        <dbReference type="EMBL" id="GAL90098.1"/>
    </source>
</evidence>
<dbReference type="InterPro" id="IPR023393">
    <property type="entry name" value="START-like_dom_sf"/>
</dbReference>
<evidence type="ECO:0000313" key="4">
    <source>
        <dbReference type="EMBL" id="GAL70956.1"/>
    </source>
</evidence>